<dbReference type="AlphaFoldDB" id="A0A1X7V1C9"/>
<dbReference type="EnsemblMetazoa" id="Aqu2.1.33818_001">
    <property type="protein sequence ID" value="Aqu2.1.33818_001"/>
    <property type="gene ID" value="Aqu2.1.33818"/>
</dbReference>
<proteinExistence type="predicted"/>
<protein>
    <submittedName>
        <fullName evidence="1">Uncharacterized protein</fullName>
    </submittedName>
</protein>
<dbReference type="OrthoDB" id="6144162at2759"/>
<reference evidence="1" key="1">
    <citation type="submission" date="2017-05" db="UniProtKB">
        <authorList>
            <consortium name="EnsemblMetazoa"/>
        </authorList>
    </citation>
    <scope>IDENTIFICATION</scope>
</reference>
<dbReference type="InParanoid" id="A0A1X7V1C9"/>
<sequence length="97" mass="11177">MENALERRNRLIAEIAKKGCSVKEIQRFNTVVYVTSVRQIQRVLKHYGLSKKPRQESASCAIKQAIQNELEGPGSLVGYRGMWHKLKHSYQLTILHD</sequence>
<accession>A0A1X7V1C9</accession>
<organism evidence="1">
    <name type="scientific">Amphimedon queenslandica</name>
    <name type="common">Sponge</name>
    <dbReference type="NCBI Taxonomy" id="400682"/>
    <lineage>
        <taxon>Eukaryota</taxon>
        <taxon>Metazoa</taxon>
        <taxon>Porifera</taxon>
        <taxon>Demospongiae</taxon>
        <taxon>Heteroscleromorpha</taxon>
        <taxon>Haplosclerida</taxon>
        <taxon>Niphatidae</taxon>
        <taxon>Amphimedon</taxon>
    </lineage>
</organism>
<evidence type="ECO:0000313" key="1">
    <source>
        <dbReference type="EnsemblMetazoa" id="Aqu2.1.33818_001"/>
    </source>
</evidence>
<name>A0A1X7V1C9_AMPQE</name>